<protein>
    <submittedName>
        <fullName evidence="1">Uncharacterized protein</fullName>
    </submittedName>
</protein>
<organism evidence="1">
    <name type="scientific">Anguilla anguilla</name>
    <name type="common">European freshwater eel</name>
    <name type="synonym">Muraena anguilla</name>
    <dbReference type="NCBI Taxonomy" id="7936"/>
    <lineage>
        <taxon>Eukaryota</taxon>
        <taxon>Metazoa</taxon>
        <taxon>Chordata</taxon>
        <taxon>Craniata</taxon>
        <taxon>Vertebrata</taxon>
        <taxon>Euteleostomi</taxon>
        <taxon>Actinopterygii</taxon>
        <taxon>Neopterygii</taxon>
        <taxon>Teleostei</taxon>
        <taxon>Anguilliformes</taxon>
        <taxon>Anguillidae</taxon>
        <taxon>Anguilla</taxon>
    </lineage>
</organism>
<dbReference type="EMBL" id="GBXM01079555">
    <property type="protein sequence ID" value="JAH29022.1"/>
    <property type="molecule type" value="Transcribed_RNA"/>
</dbReference>
<reference evidence="1" key="1">
    <citation type="submission" date="2014-11" db="EMBL/GenBank/DDBJ databases">
        <authorList>
            <person name="Amaro Gonzalez C."/>
        </authorList>
    </citation>
    <scope>NUCLEOTIDE SEQUENCE</scope>
</reference>
<proteinExistence type="predicted"/>
<reference evidence="1" key="2">
    <citation type="journal article" date="2015" name="Fish Shellfish Immunol.">
        <title>Early steps in the European eel (Anguilla anguilla)-Vibrio vulnificus interaction in the gills: Role of the RtxA13 toxin.</title>
        <authorList>
            <person name="Callol A."/>
            <person name="Pajuelo D."/>
            <person name="Ebbesson L."/>
            <person name="Teles M."/>
            <person name="MacKenzie S."/>
            <person name="Amaro C."/>
        </authorList>
    </citation>
    <scope>NUCLEOTIDE SEQUENCE</scope>
</reference>
<evidence type="ECO:0000313" key="1">
    <source>
        <dbReference type="EMBL" id="JAH29022.1"/>
    </source>
</evidence>
<name>A0A0E9RJN2_ANGAN</name>
<accession>A0A0E9RJN2</accession>
<sequence>MLLREEACFTKLWK</sequence>